<dbReference type="EMBL" id="CP073720">
    <property type="protein sequence ID" value="UWP78810.1"/>
    <property type="molecule type" value="Genomic_DNA"/>
</dbReference>
<organism evidence="1 2">
    <name type="scientific">Dactylosporangium fulvum</name>
    <dbReference type="NCBI Taxonomy" id="53359"/>
    <lineage>
        <taxon>Bacteria</taxon>
        <taxon>Bacillati</taxon>
        <taxon>Actinomycetota</taxon>
        <taxon>Actinomycetes</taxon>
        <taxon>Micromonosporales</taxon>
        <taxon>Micromonosporaceae</taxon>
        <taxon>Dactylosporangium</taxon>
    </lineage>
</organism>
<reference evidence="1" key="1">
    <citation type="submission" date="2021-04" db="EMBL/GenBank/DDBJ databases">
        <authorList>
            <person name="Hartkoorn R.C."/>
            <person name="Beaudoing E."/>
            <person name="Hot D."/>
        </authorList>
    </citation>
    <scope>NUCLEOTIDE SEQUENCE</scope>
    <source>
        <strain evidence="1">NRRL B-16292</strain>
    </source>
</reference>
<name>A0ABY5VNF8_9ACTN</name>
<reference evidence="1" key="2">
    <citation type="submission" date="2022-09" db="EMBL/GenBank/DDBJ databases">
        <title>Biosynthetic gene clusters of Dactylosporangioum fulvum.</title>
        <authorList>
            <person name="Caradec T."/>
        </authorList>
    </citation>
    <scope>NUCLEOTIDE SEQUENCE</scope>
    <source>
        <strain evidence="1">NRRL B-16292</strain>
    </source>
</reference>
<protein>
    <submittedName>
        <fullName evidence="1">Uncharacterized protein</fullName>
    </submittedName>
</protein>
<keyword evidence="2" id="KW-1185">Reference proteome</keyword>
<sequence length="94" mass="9510">MTDGSINLDAPARPAAVRRRSSRGRAAAVLLLSLAAAAPQGAPVVHAAARTLPLPSYCTGRPIPGGRLNIVAGGRYIILDATTNTVVGQGPCPD</sequence>
<accession>A0ABY5VNF8</accession>
<evidence type="ECO:0000313" key="2">
    <source>
        <dbReference type="Proteomes" id="UP001059617"/>
    </source>
</evidence>
<proteinExistence type="predicted"/>
<evidence type="ECO:0000313" key="1">
    <source>
        <dbReference type="EMBL" id="UWP78810.1"/>
    </source>
</evidence>
<dbReference type="Proteomes" id="UP001059617">
    <property type="component" value="Chromosome"/>
</dbReference>
<gene>
    <name evidence="1" type="ORF">Dfulv_26955</name>
</gene>
<dbReference type="RefSeq" id="WP_259856210.1">
    <property type="nucleotide sequence ID" value="NZ_CP073720.1"/>
</dbReference>